<feature type="domain" description="Protein kinase" evidence="12">
    <location>
        <begin position="268"/>
        <end position="526"/>
    </location>
</feature>
<dbReference type="GO" id="GO:0005524">
    <property type="term" value="F:ATP binding"/>
    <property type="evidence" value="ECO:0007669"/>
    <property type="project" value="UniProtKB-UniRule"/>
</dbReference>
<evidence type="ECO:0000313" key="14">
    <source>
        <dbReference type="Proteomes" id="UP000281406"/>
    </source>
</evidence>
<dbReference type="EMBL" id="RJVU01060737">
    <property type="protein sequence ID" value="ROJ44617.1"/>
    <property type="molecule type" value="Genomic_DNA"/>
</dbReference>
<gene>
    <name evidence="13" type="ORF">DPX16_4935</name>
</gene>
<dbReference type="InterPro" id="IPR011009">
    <property type="entry name" value="Kinase-like_dom_sf"/>
</dbReference>
<keyword evidence="7 10" id="KW-0067">ATP-binding</keyword>
<keyword evidence="3" id="KW-0723">Serine/threonine-protein kinase</keyword>
<dbReference type="OrthoDB" id="8596411at2759"/>
<keyword evidence="4" id="KW-0808">Transferase</keyword>
<protein>
    <recommendedName>
        <fullName evidence="2">non-specific serine/threonine protein kinase</fullName>
        <ecNumber evidence="2">2.7.11.1</ecNumber>
    </recommendedName>
</protein>
<dbReference type="PROSITE" id="PS00107">
    <property type="entry name" value="PROTEIN_KINASE_ATP"/>
    <property type="match status" value="1"/>
</dbReference>
<dbReference type="PROSITE" id="PS50011">
    <property type="entry name" value="PROTEIN_KINASE_DOM"/>
    <property type="match status" value="1"/>
</dbReference>
<dbReference type="InterPro" id="IPR000719">
    <property type="entry name" value="Prot_kinase_dom"/>
</dbReference>
<reference evidence="13 14" key="1">
    <citation type="submission" date="2018-10" db="EMBL/GenBank/DDBJ databases">
        <title>Genome assembly for a Yunnan-Guizhou Plateau 3E fish, Anabarilius grahami (Regan), and its evolutionary and genetic applications.</title>
        <authorList>
            <person name="Jiang W."/>
        </authorList>
    </citation>
    <scope>NUCLEOTIDE SEQUENCE [LARGE SCALE GENOMIC DNA]</scope>
    <source>
        <strain evidence="13">AG-KIZ</strain>
        <tissue evidence="13">Muscle</tissue>
    </source>
</reference>
<evidence type="ECO:0000256" key="9">
    <source>
        <dbReference type="ARBA" id="ARBA00048679"/>
    </source>
</evidence>
<evidence type="ECO:0000256" key="5">
    <source>
        <dbReference type="ARBA" id="ARBA00022741"/>
    </source>
</evidence>
<dbReference type="PANTHER" id="PTHR22984">
    <property type="entry name" value="SERINE/THREONINE-PROTEIN KINASE PIM"/>
    <property type="match status" value="1"/>
</dbReference>
<dbReference type="Gene3D" id="3.30.200.20">
    <property type="entry name" value="Phosphorylase Kinase, domain 1"/>
    <property type="match status" value="1"/>
</dbReference>
<dbReference type="PANTHER" id="PTHR22984:SF11">
    <property type="entry name" value="AURORA KINASE-RELATED"/>
    <property type="match status" value="1"/>
</dbReference>
<dbReference type="InterPro" id="IPR051138">
    <property type="entry name" value="PIM_Ser/Thr_kinase"/>
</dbReference>
<comment type="caution">
    <text evidence="13">The sequence shown here is derived from an EMBL/GenBank/DDBJ whole genome shotgun (WGS) entry which is preliminary data.</text>
</comment>
<dbReference type="SUPFAM" id="SSF56112">
    <property type="entry name" value="Protein kinase-like (PK-like)"/>
    <property type="match status" value="1"/>
</dbReference>
<dbReference type="Proteomes" id="UP000281406">
    <property type="component" value="Unassembled WGS sequence"/>
</dbReference>
<dbReference type="Pfam" id="PF00069">
    <property type="entry name" value="Pkinase"/>
    <property type="match status" value="1"/>
</dbReference>
<dbReference type="GO" id="GO:0004674">
    <property type="term" value="F:protein serine/threonine kinase activity"/>
    <property type="evidence" value="ECO:0007669"/>
    <property type="project" value="UniProtKB-KW"/>
</dbReference>
<comment type="catalytic activity">
    <reaction evidence="8">
        <text>L-threonyl-[protein] + ATP = O-phospho-L-threonyl-[protein] + ADP + H(+)</text>
        <dbReference type="Rhea" id="RHEA:46608"/>
        <dbReference type="Rhea" id="RHEA-COMP:11060"/>
        <dbReference type="Rhea" id="RHEA-COMP:11605"/>
        <dbReference type="ChEBI" id="CHEBI:15378"/>
        <dbReference type="ChEBI" id="CHEBI:30013"/>
        <dbReference type="ChEBI" id="CHEBI:30616"/>
        <dbReference type="ChEBI" id="CHEBI:61977"/>
        <dbReference type="ChEBI" id="CHEBI:456216"/>
        <dbReference type="EC" id="2.7.11.1"/>
    </reaction>
</comment>
<dbReference type="EC" id="2.7.11.1" evidence="2"/>
<evidence type="ECO:0000256" key="7">
    <source>
        <dbReference type="ARBA" id="ARBA00022840"/>
    </source>
</evidence>
<evidence type="ECO:0000256" key="4">
    <source>
        <dbReference type="ARBA" id="ARBA00022679"/>
    </source>
</evidence>
<feature type="binding site" evidence="10">
    <location>
        <position position="297"/>
    </location>
    <ligand>
        <name>ATP</name>
        <dbReference type="ChEBI" id="CHEBI:30616"/>
    </ligand>
</feature>
<keyword evidence="14" id="KW-1185">Reference proteome</keyword>
<dbReference type="GO" id="GO:0005737">
    <property type="term" value="C:cytoplasm"/>
    <property type="evidence" value="ECO:0007669"/>
    <property type="project" value="TreeGrafter"/>
</dbReference>
<evidence type="ECO:0000313" key="13">
    <source>
        <dbReference type="EMBL" id="ROJ44617.1"/>
    </source>
</evidence>
<feature type="region of interest" description="Disordered" evidence="11">
    <location>
        <begin position="548"/>
        <end position="570"/>
    </location>
</feature>
<dbReference type="AlphaFoldDB" id="A0A3N0XVY8"/>
<accession>A0A3N0XVY8</accession>
<evidence type="ECO:0000256" key="2">
    <source>
        <dbReference type="ARBA" id="ARBA00012513"/>
    </source>
</evidence>
<feature type="compositionally biased region" description="Basic and acidic residues" evidence="11">
    <location>
        <begin position="618"/>
        <end position="632"/>
    </location>
</feature>
<comment type="similarity">
    <text evidence="1">Belongs to the protein kinase superfamily. CAMK Ser/Thr protein kinase family. PIM subfamily.</text>
</comment>
<dbReference type="GO" id="GO:0007346">
    <property type="term" value="P:regulation of mitotic cell cycle"/>
    <property type="evidence" value="ECO:0007669"/>
    <property type="project" value="TreeGrafter"/>
</dbReference>
<evidence type="ECO:0000256" key="1">
    <source>
        <dbReference type="ARBA" id="ARBA00005505"/>
    </source>
</evidence>
<proteinExistence type="inferred from homology"/>
<feature type="region of interest" description="Disordered" evidence="11">
    <location>
        <begin position="610"/>
        <end position="638"/>
    </location>
</feature>
<evidence type="ECO:0000256" key="8">
    <source>
        <dbReference type="ARBA" id="ARBA00047899"/>
    </source>
</evidence>
<evidence type="ECO:0000259" key="12">
    <source>
        <dbReference type="PROSITE" id="PS50011"/>
    </source>
</evidence>
<comment type="catalytic activity">
    <reaction evidence="9">
        <text>L-seryl-[protein] + ATP = O-phospho-L-seryl-[protein] + ADP + H(+)</text>
        <dbReference type="Rhea" id="RHEA:17989"/>
        <dbReference type="Rhea" id="RHEA-COMP:9863"/>
        <dbReference type="Rhea" id="RHEA-COMP:11604"/>
        <dbReference type="ChEBI" id="CHEBI:15378"/>
        <dbReference type="ChEBI" id="CHEBI:29999"/>
        <dbReference type="ChEBI" id="CHEBI:30616"/>
        <dbReference type="ChEBI" id="CHEBI:83421"/>
        <dbReference type="ChEBI" id="CHEBI:456216"/>
        <dbReference type="EC" id="2.7.11.1"/>
    </reaction>
</comment>
<dbReference type="InterPro" id="IPR017441">
    <property type="entry name" value="Protein_kinase_ATP_BS"/>
</dbReference>
<dbReference type="Gene3D" id="1.10.510.10">
    <property type="entry name" value="Transferase(Phosphotransferase) domain 1"/>
    <property type="match status" value="1"/>
</dbReference>
<keyword evidence="5 10" id="KW-0547">Nucleotide-binding</keyword>
<evidence type="ECO:0000256" key="11">
    <source>
        <dbReference type="SAM" id="MobiDB-lite"/>
    </source>
</evidence>
<evidence type="ECO:0000256" key="6">
    <source>
        <dbReference type="ARBA" id="ARBA00022777"/>
    </source>
</evidence>
<evidence type="ECO:0000256" key="10">
    <source>
        <dbReference type="PROSITE-ProRule" id="PRU10141"/>
    </source>
</evidence>
<name>A0A3N0XVY8_ANAGA</name>
<organism evidence="13 14">
    <name type="scientific">Anabarilius grahami</name>
    <name type="common">Kanglang fish</name>
    <name type="synonym">Barilius grahami</name>
    <dbReference type="NCBI Taxonomy" id="495550"/>
    <lineage>
        <taxon>Eukaryota</taxon>
        <taxon>Metazoa</taxon>
        <taxon>Chordata</taxon>
        <taxon>Craniata</taxon>
        <taxon>Vertebrata</taxon>
        <taxon>Euteleostomi</taxon>
        <taxon>Actinopterygii</taxon>
        <taxon>Neopterygii</taxon>
        <taxon>Teleostei</taxon>
        <taxon>Ostariophysi</taxon>
        <taxon>Cypriniformes</taxon>
        <taxon>Xenocyprididae</taxon>
        <taxon>Xenocypridinae</taxon>
        <taxon>Xenocypridinae incertae sedis</taxon>
        <taxon>Anabarilius</taxon>
    </lineage>
</organism>
<dbReference type="GO" id="GO:0043066">
    <property type="term" value="P:negative regulation of apoptotic process"/>
    <property type="evidence" value="ECO:0007669"/>
    <property type="project" value="TreeGrafter"/>
</dbReference>
<keyword evidence="6 13" id="KW-0418">Kinase</keyword>
<sequence>MKQSRSECCGAERGAGAIAQHTPHEQQNFYYATVAGAASAFPVMNTKTQCSDYVVQAFTVLRLRCLVTVSRSAEKQCIDLSQISRFVTSPPDIMSTPSSSSPSLSLSVDNVQRRLCDELLSISSNASCDMEWRWSGYRSDGQSEQIGCGCLSLSNSLQGIFCPPLPGQVPVEPAETSYGLTAYRVLEASSVINSSTEKPLQHRMKKGFCSLVKRMWKCIKRPFRSCFCSSAVDVVEPFVPPPDLDAEPNPVPDHIGVKPNKESFDSLYDVVKLIGSGGFGMVYEGKRKFDGKKVAIKRMRKIDNDRYLVIPGHPKPLVTEVALLLMMRKGPRSPYVIELYDWFEHPRKFTLIMEYPEPCESLLDFLIRNPIPDEKTARSIMRQAALAVQHCIEHGVFHNDVHPQNLLLKTDTLELKLIDFGSGQLLSSDGYESDTYIGLLDYCPPEIFTQPRFHAIPTNVWALGVLLYEMMNACPPFRNSREITQAIVRFQNSNLSKECMDLNSQCLNLDPTKRPTLEQILQHNWFSDDLLYIEEVQEIHSISDFSLSKISPSPQREESTDVSQQTKQTRAVPRARVSVYMETLKHLSSDYELINANACTASASAQCESSTQTFTVQRDARTRKTRKAEGEKRGRRRNNNVCLNNGCPDCSS</sequence>
<dbReference type="FunFam" id="3.30.200.20:FF:000458">
    <property type="entry name" value="Pim proto-oncogene, serine/threonine kinase,-related 196"/>
    <property type="match status" value="1"/>
</dbReference>
<evidence type="ECO:0000256" key="3">
    <source>
        <dbReference type="ARBA" id="ARBA00022527"/>
    </source>
</evidence>